<comment type="catalytic activity">
    <reaction evidence="7">
        <text>L-threonyl-[protein] + ATP = O-phospho-L-threonyl-[protein] + ADP + H(+)</text>
        <dbReference type="Rhea" id="RHEA:46608"/>
        <dbReference type="Rhea" id="RHEA-COMP:11060"/>
        <dbReference type="Rhea" id="RHEA-COMP:11605"/>
        <dbReference type="ChEBI" id="CHEBI:15378"/>
        <dbReference type="ChEBI" id="CHEBI:30013"/>
        <dbReference type="ChEBI" id="CHEBI:30616"/>
        <dbReference type="ChEBI" id="CHEBI:61977"/>
        <dbReference type="ChEBI" id="CHEBI:456216"/>
        <dbReference type="EC" id="2.7.11.1"/>
    </reaction>
</comment>
<evidence type="ECO:0000256" key="3">
    <source>
        <dbReference type="ARBA" id="ARBA00022679"/>
    </source>
</evidence>
<dbReference type="GO" id="GO:0000245">
    <property type="term" value="P:spliceosomal complex assembly"/>
    <property type="evidence" value="ECO:0007669"/>
    <property type="project" value="TreeGrafter"/>
</dbReference>
<feature type="non-terminal residue" evidence="10">
    <location>
        <position position="1"/>
    </location>
</feature>
<dbReference type="GO" id="GO:0005524">
    <property type="term" value="F:ATP binding"/>
    <property type="evidence" value="ECO:0007669"/>
    <property type="project" value="UniProtKB-KW"/>
</dbReference>
<protein>
    <recommendedName>
        <fullName evidence="1">non-specific serine/threonine protein kinase</fullName>
        <ecNumber evidence="1">2.7.11.1</ecNumber>
    </recommendedName>
</protein>
<comment type="catalytic activity">
    <reaction evidence="8">
        <text>L-seryl-[protein] + ATP = O-phospho-L-seryl-[protein] + ADP + H(+)</text>
        <dbReference type="Rhea" id="RHEA:17989"/>
        <dbReference type="Rhea" id="RHEA-COMP:9863"/>
        <dbReference type="Rhea" id="RHEA-COMP:11604"/>
        <dbReference type="ChEBI" id="CHEBI:15378"/>
        <dbReference type="ChEBI" id="CHEBI:29999"/>
        <dbReference type="ChEBI" id="CHEBI:30616"/>
        <dbReference type="ChEBI" id="CHEBI:83421"/>
        <dbReference type="ChEBI" id="CHEBI:456216"/>
        <dbReference type="EC" id="2.7.11.1"/>
    </reaction>
</comment>
<gene>
    <name evidence="10" type="ORF">PSALAMII_LOCUS10089</name>
</gene>
<evidence type="ECO:0000256" key="4">
    <source>
        <dbReference type="ARBA" id="ARBA00022741"/>
    </source>
</evidence>
<dbReference type="OrthoDB" id="5151075at2759"/>
<name>A0A9W4NV42_9EURO</name>
<dbReference type="InterPro" id="IPR011009">
    <property type="entry name" value="Kinase-like_dom_sf"/>
</dbReference>
<keyword evidence="2" id="KW-0723">Serine/threonine-protein kinase</keyword>
<keyword evidence="4" id="KW-0547">Nucleotide-binding</keyword>
<dbReference type="AlphaFoldDB" id="A0A9W4NV42"/>
<sequence length="259" mass="30614">WRWQREKYVALKINSSSHHSRENAAQAELDILKRIPEADPRHKGFEFVRRPLDSFNLENGLVRHLSLVFEPLREPLWIYRQMFIGDVIPSGVLKILLQMILHGLDYLHPWTQSVRSSTLLWDILEGKKLFKDIHPLKAHEYDELGHLGHISSLLGPPPKELLDKGTRTDLFYDSDGRFKGTNIAPSKFKFEHSIRNLRNEDKRMFIKFVRRMIKWDPEERSTATELLHDPWLYAEWNSMKIELTVRSIRSPKLRMKNAC</sequence>
<evidence type="ECO:0000259" key="9">
    <source>
        <dbReference type="SMART" id="SM00220"/>
    </source>
</evidence>
<evidence type="ECO:0000256" key="8">
    <source>
        <dbReference type="ARBA" id="ARBA00048679"/>
    </source>
</evidence>
<dbReference type="EMBL" id="CAJVPD010000288">
    <property type="protein sequence ID" value="CAG8424434.1"/>
    <property type="molecule type" value="Genomic_DNA"/>
</dbReference>
<dbReference type="PANTHER" id="PTHR47634">
    <property type="entry name" value="PROTEIN KINASE DOMAIN-CONTAINING PROTEIN-RELATED"/>
    <property type="match status" value="1"/>
</dbReference>
<evidence type="ECO:0000256" key="5">
    <source>
        <dbReference type="ARBA" id="ARBA00022777"/>
    </source>
</evidence>
<dbReference type="Gene3D" id="1.10.510.10">
    <property type="entry name" value="Transferase(Phosphotransferase) domain 1"/>
    <property type="match status" value="2"/>
</dbReference>
<dbReference type="GO" id="GO:0050684">
    <property type="term" value="P:regulation of mRNA processing"/>
    <property type="evidence" value="ECO:0007669"/>
    <property type="project" value="TreeGrafter"/>
</dbReference>
<feature type="domain" description="Protein kinase" evidence="9">
    <location>
        <begin position="3"/>
        <end position="232"/>
    </location>
</feature>
<dbReference type="Gene3D" id="3.30.200.20">
    <property type="entry name" value="Phosphorylase Kinase, domain 1"/>
    <property type="match status" value="1"/>
</dbReference>
<dbReference type="SMART" id="SM00220">
    <property type="entry name" value="S_TKc"/>
    <property type="match status" value="1"/>
</dbReference>
<keyword evidence="3" id="KW-0808">Transferase</keyword>
<reference evidence="10" key="1">
    <citation type="submission" date="2021-07" db="EMBL/GenBank/DDBJ databases">
        <authorList>
            <person name="Branca A.L. A."/>
        </authorList>
    </citation>
    <scope>NUCLEOTIDE SEQUENCE</scope>
</reference>
<evidence type="ECO:0000313" key="10">
    <source>
        <dbReference type="EMBL" id="CAG8424434.1"/>
    </source>
</evidence>
<dbReference type="Proteomes" id="UP001152592">
    <property type="component" value="Unassembled WGS sequence"/>
</dbReference>
<dbReference type="InterPro" id="IPR000719">
    <property type="entry name" value="Prot_kinase_dom"/>
</dbReference>
<evidence type="ECO:0000256" key="7">
    <source>
        <dbReference type="ARBA" id="ARBA00047899"/>
    </source>
</evidence>
<keyword evidence="5" id="KW-0418">Kinase</keyword>
<proteinExistence type="predicted"/>
<dbReference type="GO" id="GO:0004674">
    <property type="term" value="F:protein serine/threonine kinase activity"/>
    <property type="evidence" value="ECO:0007669"/>
    <property type="project" value="UniProtKB-KW"/>
</dbReference>
<dbReference type="SUPFAM" id="SSF56112">
    <property type="entry name" value="Protein kinase-like (PK-like)"/>
    <property type="match status" value="2"/>
</dbReference>
<comment type="caution">
    <text evidence="10">The sequence shown here is derived from an EMBL/GenBank/DDBJ whole genome shotgun (WGS) entry which is preliminary data.</text>
</comment>
<organism evidence="10 11">
    <name type="scientific">Penicillium salamii</name>
    <dbReference type="NCBI Taxonomy" id="1612424"/>
    <lineage>
        <taxon>Eukaryota</taxon>
        <taxon>Fungi</taxon>
        <taxon>Dikarya</taxon>
        <taxon>Ascomycota</taxon>
        <taxon>Pezizomycotina</taxon>
        <taxon>Eurotiomycetes</taxon>
        <taxon>Eurotiomycetidae</taxon>
        <taxon>Eurotiales</taxon>
        <taxon>Aspergillaceae</taxon>
        <taxon>Penicillium</taxon>
    </lineage>
</organism>
<dbReference type="EC" id="2.7.11.1" evidence="1"/>
<keyword evidence="6" id="KW-0067">ATP-binding</keyword>
<evidence type="ECO:0000256" key="2">
    <source>
        <dbReference type="ARBA" id="ARBA00022527"/>
    </source>
</evidence>
<evidence type="ECO:0000256" key="1">
    <source>
        <dbReference type="ARBA" id="ARBA00012513"/>
    </source>
</evidence>
<accession>A0A9W4NV42</accession>
<evidence type="ECO:0000313" key="11">
    <source>
        <dbReference type="Proteomes" id="UP001152592"/>
    </source>
</evidence>
<dbReference type="InterPro" id="IPR051334">
    <property type="entry name" value="SRPK"/>
</dbReference>
<evidence type="ECO:0000256" key="6">
    <source>
        <dbReference type="ARBA" id="ARBA00022840"/>
    </source>
</evidence>
<dbReference type="PANTHER" id="PTHR47634:SF9">
    <property type="entry name" value="PROTEIN KINASE DOMAIN-CONTAINING PROTEIN-RELATED"/>
    <property type="match status" value="1"/>
</dbReference>